<reference evidence="1 2" key="1">
    <citation type="submission" date="2015-09" db="EMBL/GenBank/DDBJ databases">
        <title>Trachymyrmex cornetzi WGS genome.</title>
        <authorList>
            <person name="Nygaard S."/>
            <person name="Hu H."/>
            <person name="Boomsma J."/>
            <person name="Zhang G."/>
        </authorList>
    </citation>
    <scope>NUCLEOTIDE SEQUENCE [LARGE SCALE GENOMIC DNA]</scope>
    <source>
        <strain evidence="1">Tcor2-1</strain>
        <tissue evidence="1">Whole body</tissue>
    </source>
</reference>
<organism evidence="1 2">
    <name type="scientific">Trachymyrmex cornetzi</name>
    <dbReference type="NCBI Taxonomy" id="471704"/>
    <lineage>
        <taxon>Eukaryota</taxon>
        <taxon>Metazoa</taxon>
        <taxon>Ecdysozoa</taxon>
        <taxon>Arthropoda</taxon>
        <taxon>Hexapoda</taxon>
        <taxon>Insecta</taxon>
        <taxon>Pterygota</taxon>
        <taxon>Neoptera</taxon>
        <taxon>Endopterygota</taxon>
        <taxon>Hymenoptera</taxon>
        <taxon>Apocrita</taxon>
        <taxon>Aculeata</taxon>
        <taxon>Formicoidea</taxon>
        <taxon>Formicidae</taxon>
        <taxon>Myrmicinae</taxon>
        <taxon>Trachymyrmex</taxon>
    </lineage>
</organism>
<protein>
    <submittedName>
        <fullName evidence="1">Uncharacterized protein</fullName>
    </submittedName>
</protein>
<dbReference type="AlphaFoldDB" id="A0A195DWH9"/>
<proteinExistence type="predicted"/>
<accession>A0A195DWH9</accession>
<evidence type="ECO:0000313" key="2">
    <source>
        <dbReference type="Proteomes" id="UP000078492"/>
    </source>
</evidence>
<sequence length="161" mass="18664">MKLSRPGAKSVKRRMFSNISRLVTSLVGRALPSLHAVQIPRWKRLRDEMSSRVDYDVGKVAVRLKLGYLRRKRMLHDAGQRPHMRKGSTRSSAHEKRTLVLSSIYKAEMHVSHLRPSCMCTQKLTSRQDLRPIAIRFSSVYRLFIKQRVNLRGNGIKIEDN</sequence>
<name>A0A195DWH9_9HYME</name>
<dbReference type="Proteomes" id="UP000078492">
    <property type="component" value="Unassembled WGS sequence"/>
</dbReference>
<keyword evidence="2" id="KW-1185">Reference proteome</keyword>
<gene>
    <name evidence="1" type="ORF">ALC57_10485</name>
</gene>
<dbReference type="EMBL" id="KQ980204">
    <property type="protein sequence ID" value="KYN17265.1"/>
    <property type="molecule type" value="Genomic_DNA"/>
</dbReference>
<evidence type="ECO:0000313" key="1">
    <source>
        <dbReference type="EMBL" id="KYN17265.1"/>
    </source>
</evidence>